<sequence length="163" mass="20143">MISFFWKRGYYFSQYFYNYKINYTLYHFMQHHYAASTFFIKLLVLRCEFSTEHLFTQWQNNLLDRKPIISYSRSISLITQFDLFKFLLNFLIVSTYPVLVDFRLTEVFHLLIYYLLCTYKGISLYINRPLYRRTRGRTFSPGKKKIHMMHPLLKYWWGLNKIK</sequence>
<proteinExistence type="predicted"/>
<gene>
    <name evidence="2" type="ORF">MitoLV_30</name>
</gene>
<keyword evidence="1" id="KW-1133">Transmembrane helix</keyword>
<dbReference type="AlphaFoldDB" id="A0A7T1FUF9"/>
<name>A0A7T1FUF9_9SPIT</name>
<feature type="transmembrane region" description="Helical" evidence="1">
    <location>
        <begin position="108"/>
        <end position="127"/>
    </location>
</feature>
<dbReference type="EMBL" id="MK889230">
    <property type="protein sequence ID" value="QPM99258.1"/>
    <property type="molecule type" value="Genomic_DNA"/>
</dbReference>
<feature type="transmembrane region" description="Helical" evidence="1">
    <location>
        <begin position="75"/>
        <end position="96"/>
    </location>
</feature>
<evidence type="ECO:0000256" key="1">
    <source>
        <dbReference type="SAM" id="Phobius"/>
    </source>
</evidence>
<protein>
    <submittedName>
        <fullName evidence="2">Uncharacterized protein</fullName>
    </submittedName>
</protein>
<organism evidence="2">
    <name type="scientific">Euplotes vanleeuwenhoeki</name>
    <dbReference type="NCBI Taxonomy" id="2794224"/>
    <lineage>
        <taxon>Eukaryota</taxon>
        <taxon>Sar</taxon>
        <taxon>Alveolata</taxon>
        <taxon>Ciliophora</taxon>
        <taxon>Intramacronucleata</taxon>
        <taxon>Spirotrichea</taxon>
        <taxon>Hypotrichia</taxon>
        <taxon>Euplotida</taxon>
        <taxon>Euplotidae</taxon>
        <taxon>Euplotes</taxon>
    </lineage>
</organism>
<evidence type="ECO:0000313" key="2">
    <source>
        <dbReference type="EMBL" id="QPM99258.1"/>
    </source>
</evidence>
<accession>A0A7T1FUF9</accession>
<reference evidence="2" key="1">
    <citation type="journal article" date="2020" name="Sci. Rep.">
        <title>Morphology, ultrastructure, genomics, and phylogeny of Euplotes vanleeuwenhoeki sp. nov. and its ultra-reduced endosymbiont 'Candidatus Pinguicoccus supinus' sp. nov.</title>
        <authorList>
            <person name="Serra V."/>
            <person name="Gammuto L."/>
            <person name="Nitla V."/>
            <person name="Castelli M."/>
            <person name="Lanzoni O."/>
            <person name="Sassera D."/>
            <person name="Bandi C."/>
            <person name="Sandeep B.V."/>
            <person name="Verni F."/>
            <person name="Modeo L."/>
            <person name="Petroni G."/>
        </authorList>
    </citation>
    <scope>NUCLEOTIDE SEQUENCE</scope>
    <source>
        <strain evidence="2">KKR18</strain>
    </source>
</reference>
<geneLocation type="mitochondrion" evidence="2"/>
<keyword evidence="1" id="KW-0472">Membrane</keyword>
<keyword evidence="2" id="KW-0496">Mitochondrion</keyword>
<keyword evidence="1" id="KW-0812">Transmembrane</keyword>